<dbReference type="Proteomes" id="UP000019149">
    <property type="component" value="Unassembled WGS sequence"/>
</dbReference>
<keyword evidence="2" id="KW-1185">Reference proteome</keyword>
<proteinExistence type="predicted"/>
<sequence>MLTINSESRVYYKAKTNIIYTKSKMEHLQRGYYKRFLVEVNPKKGLDVMQNNHFLKMVYVKCFNAEEDARLVDHVYTKTFFSTKKLILHMQNFPIFPLPVLLRHLAILANNCPFANYVIVGLEKLINAGFALLERVGSVKESTHTALTFTPIERHLSTIENVIYAAYLVQKISNVECICQSLKKISQFLVLVRYYDVHFS</sequence>
<comment type="caution">
    <text evidence="1">The sequence shown here is derived from an EMBL/GenBank/DDBJ whole genome shotgun (WGS) entry which is preliminary data.</text>
</comment>
<dbReference type="EMBL" id="APAU02000092">
    <property type="protein sequence ID" value="EUB57148.1"/>
    <property type="molecule type" value="Genomic_DNA"/>
</dbReference>
<protein>
    <submittedName>
        <fullName evidence="1">Uncharacterized protein</fullName>
    </submittedName>
</protein>
<dbReference type="GeneID" id="36343680"/>
<dbReference type="RefSeq" id="XP_024348344.1">
    <property type="nucleotide sequence ID" value="XM_024497214.1"/>
</dbReference>
<dbReference type="CTD" id="36343680"/>
<accession>W6U7E3</accession>
<name>W6U7E3_ECHGR</name>
<dbReference type="AlphaFoldDB" id="W6U7E3"/>
<evidence type="ECO:0000313" key="2">
    <source>
        <dbReference type="Proteomes" id="UP000019149"/>
    </source>
</evidence>
<dbReference type="KEGG" id="egl:EGR_07965"/>
<evidence type="ECO:0000313" key="1">
    <source>
        <dbReference type="EMBL" id="EUB57148.1"/>
    </source>
</evidence>
<reference evidence="1 2" key="1">
    <citation type="journal article" date="2013" name="Nat. Genet.">
        <title>The genome of the hydatid tapeworm Echinococcus granulosus.</title>
        <authorList>
            <person name="Zheng H."/>
            <person name="Zhang W."/>
            <person name="Zhang L."/>
            <person name="Zhang Z."/>
            <person name="Li J."/>
            <person name="Lu G."/>
            <person name="Zhu Y."/>
            <person name="Wang Y."/>
            <person name="Huang Y."/>
            <person name="Liu J."/>
            <person name="Kang H."/>
            <person name="Chen J."/>
            <person name="Wang L."/>
            <person name="Chen A."/>
            <person name="Yu S."/>
            <person name="Gao Z."/>
            <person name="Jin L."/>
            <person name="Gu W."/>
            <person name="Wang Z."/>
            <person name="Zhao L."/>
            <person name="Shi B."/>
            <person name="Wen H."/>
            <person name="Lin R."/>
            <person name="Jones M.K."/>
            <person name="Brejova B."/>
            <person name="Vinar T."/>
            <person name="Zhao G."/>
            <person name="McManus D.P."/>
            <person name="Chen Z."/>
            <person name="Zhou Y."/>
            <person name="Wang S."/>
        </authorList>
    </citation>
    <scope>NUCLEOTIDE SEQUENCE [LARGE SCALE GENOMIC DNA]</scope>
</reference>
<gene>
    <name evidence="1" type="ORF">EGR_07965</name>
</gene>
<organism evidence="1 2">
    <name type="scientific">Echinococcus granulosus</name>
    <name type="common">Hydatid tapeworm</name>
    <dbReference type="NCBI Taxonomy" id="6210"/>
    <lineage>
        <taxon>Eukaryota</taxon>
        <taxon>Metazoa</taxon>
        <taxon>Spiralia</taxon>
        <taxon>Lophotrochozoa</taxon>
        <taxon>Platyhelminthes</taxon>
        <taxon>Cestoda</taxon>
        <taxon>Eucestoda</taxon>
        <taxon>Cyclophyllidea</taxon>
        <taxon>Taeniidae</taxon>
        <taxon>Echinococcus</taxon>
        <taxon>Echinococcus granulosus group</taxon>
    </lineage>
</organism>